<dbReference type="Proteomes" id="UP000187203">
    <property type="component" value="Unassembled WGS sequence"/>
</dbReference>
<dbReference type="PANTHER" id="PTHR31920:SF108">
    <property type="entry name" value="B3 DOMAIN-CONTAINING TRANSCRIPTION FACTOR VRN1-LIKE"/>
    <property type="match status" value="1"/>
</dbReference>
<dbReference type="GO" id="GO:0003677">
    <property type="term" value="F:DNA binding"/>
    <property type="evidence" value="ECO:0007669"/>
    <property type="project" value="UniProtKB-KW"/>
</dbReference>
<dbReference type="EMBL" id="AWUE01017881">
    <property type="protein sequence ID" value="OMO84144.1"/>
    <property type="molecule type" value="Genomic_DNA"/>
</dbReference>
<dbReference type="Gene3D" id="2.40.330.10">
    <property type="entry name" value="DNA-binding pseudobarrel domain"/>
    <property type="match status" value="2"/>
</dbReference>
<keyword evidence="2" id="KW-0805">Transcription regulation</keyword>
<protein>
    <recommendedName>
        <fullName evidence="7">TF-B3 domain-containing protein</fullName>
    </recommendedName>
</protein>
<dbReference type="InterPro" id="IPR050655">
    <property type="entry name" value="Plant_B3_domain"/>
</dbReference>
<dbReference type="InterPro" id="IPR015300">
    <property type="entry name" value="DNA-bd_pseudobarrel_sf"/>
</dbReference>
<dbReference type="GO" id="GO:0005634">
    <property type="term" value="C:nucleus"/>
    <property type="evidence" value="ECO:0007669"/>
    <property type="project" value="UniProtKB-SubCell"/>
</dbReference>
<gene>
    <name evidence="8" type="ORF">COLO4_22200</name>
</gene>
<evidence type="ECO:0000313" key="9">
    <source>
        <dbReference type="Proteomes" id="UP000187203"/>
    </source>
</evidence>
<feature type="region of interest" description="Disordered" evidence="6">
    <location>
        <begin position="134"/>
        <end position="157"/>
    </location>
</feature>
<keyword evidence="9" id="KW-1185">Reference proteome</keyword>
<dbReference type="CDD" id="cd10017">
    <property type="entry name" value="B3_DNA"/>
    <property type="match status" value="1"/>
</dbReference>
<dbReference type="InterPro" id="IPR003340">
    <property type="entry name" value="B3_DNA-bd"/>
</dbReference>
<dbReference type="Pfam" id="PF02362">
    <property type="entry name" value="B3"/>
    <property type="match status" value="1"/>
</dbReference>
<evidence type="ECO:0000256" key="6">
    <source>
        <dbReference type="SAM" id="MobiDB-lite"/>
    </source>
</evidence>
<evidence type="ECO:0000256" key="5">
    <source>
        <dbReference type="ARBA" id="ARBA00023242"/>
    </source>
</evidence>
<keyword evidence="4" id="KW-0804">Transcription</keyword>
<evidence type="ECO:0000256" key="4">
    <source>
        <dbReference type="ARBA" id="ARBA00023163"/>
    </source>
</evidence>
<dbReference type="STRING" id="93759.A0A1R3INH5"/>
<organism evidence="8 9">
    <name type="scientific">Corchorus olitorius</name>
    <dbReference type="NCBI Taxonomy" id="93759"/>
    <lineage>
        <taxon>Eukaryota</taxon>
        <taxon>Viridiplantae</taxon>
        <taxon>Streptophyta</taxon>
        <taxon>Embryophyta</taxon>
        <taxon>Tracheophyta</taxon>
        <taxon>Spermatophyta</taxon>
        <taxon>Magnoliopsida</taxon>
        <taxon>eudicotyledons</taxon>
        <taxon>Gunneridae</taxon>
        <taxon>Pentapetalae</taxon>
        <taxon>rosids</taxon>
        <taxon>malvids</taxon>
        <taxon>Malvales</taxon>
        <taxon>Malvaceae</taxon>
        <taxon>Grewioideae</taxon>
        <taxon>Apeibeae</taxon>
        <taxon>Corchorus</taxon>
    </lineage>
</organism>
<comment type="caution">
    <text evidence="8">The sequence shown here is derived from an EMBL/GenBank/DDBJ whole genome shotgun (WGS) entry which is preliminary data.</text>
</comment>
<dbReference type="SUPFAM" id="SSF101936">
    <property type="entry name" value="DNA-binding pseudobarrel domain"/>
    <property type="match status" value="2"/>
</dbReference>
<feature type="compositionally biased region" description="Polar residues" evidence="6">
    <location>
        <begin position="141"/>
        <end position="157"/>
    </location>
</feature>
<evidence type="ECO:0000256" key="3">
    <source>
        <dbReference type="ARBA" id="ARBA00023125"/>
    </source>
</evidence>
<reference evidence="9" key="1">
    <citation type="submission" date="2013-09" db="EMBL/GenBank/DDBJ databases">
        <title>Corchorus olitorius genome sequencing.</title>
        <authorList>
            <person name="Alam M."/>
            <person name="Haque M.S."/>
            <person name="Islam M.S."/>
            <person name="Emdad E.M."/>
            <person name="Islam M.M."/>
            <person name="Ahmed B."/>
            <person name="Halim A."/>
            <person name="Hossen Q.M.M."/>
            <person name="Hossain M.Z."/>
            <person name="Ahmed R."/>
            <person name="Khan M.M."/>
            <person name="Islam R."/>
            <person name="Rashid M.M."/>
            <person name="Khan S.A."/>
            <person name="Rahman M.S."/>
            <person name="Alam M."/>
            <person name="Yahiya A.S."/>
            <person name="Khan M.S."/>
            <person name="Azam M.S."/>
            <person name="Haque T."/>
            <person name="Lashkar M.Z.H."/>
            <person name="Akhand A.I."/>
            <person name="Morshed G."/>
            <person name="Roy S."/>
            <person name="Uddin K.S."/>
            <person name="Rabeya T."/>
            <person name="Hossain A.S."/>
            <person name="Chowdhury A."/>
            <person name="Snigdha A.R."/>
            <person name="Mortoza M.S."/>
            <person name="Matin S.A."/>
            <person name="Hoque S.M.E."/>
            <person name="Islam M.K."/>
            <person name="Roy D.K."/>
            <person name="Haider R."/>
            <person name="Moosa M.M."/>
            <person name="Elias S.M."/>
            <person name="Hasan A.M."/>
            <person name="Jahan S."/>
            <person name="Shafiuddin M."/>
            <person name="Mahmood N."/>
            <person name="Shommy N.S."/>
        </authorList>
    </citation>
    <scope>NUCLEOTIDE SEQUENCE [LARGE SCALE GENOMIC DNA]</scope>
    <source>
        <strain evidence="9">cv. O-4</strain>
    </source>
</reference>
<feature type="domain" description="TF-B3" evidence="7">
    <location>
        <begin position="19"/>
        <end position="112"/>
    </location>
</feature>
<sequence>MASQPRGRENPMFKTKTPHFFKVILDDTIRERKLGIPKLFVRKYGNQLPSPVHLEVPSGQVWKVELTKCDSKVWLQKGWHQFAEHYSLESGHFVVFRYKGNARFDVVIFDRTASEIEYPYIRREVDGTSKCKKRKEKSDMPCTQPQKKMKFNSSNKSGSGINLNPKIVASDAKGKGVESPELEVLKKVTFFTSAEKNEALQKASGFRNELKASAKHNDQGMSGSRRCLKPNLLGRMQQPSTPTKKKRALEPASAFLSTNPSFTVKTQPSYLTCAHVNIPYQFAMSYFKENGEVTLRVSDGRTWIVDYFRKVSREVKRIGIFP</sequence>
<dbReference type="OrthoDB" id="1688597at2759"/>
<keyword evidence="3" id="KW-0238">DNA-binding</keyword>
<dbReference type="PANTHER" id="PTHR31920">
    <property type="entry name" value="B3 DOMAIN-CONTAINING"/>
    <property type="match status" value="1"/>
</dbReference>
<dbReference type="SMART" id="SM01019">
    <property type="entry name" value="B3"/>
    <property type="match status" value="1"/>
</dbReference>
<evidence type="ECO:0000259" key="7">
    <source>
        <dbReference type="PROSITE" id="PS50863"/>
    </source>
</evidence>
<evidence type="ECO:0000256" key="1">
    <source>
        <dbReference type="ARBA" id="ARBA00004123"/>
    </source>
</evidence>
<accession>A0A1R3INH5</accession>
<dbReference type="PROSITE" id="PS50863">
    <property type="entry name" value="B3"/>
    <property type="match status" value="1"/>
</dbReference>
<proteinExistence type="predicted"/>
<evidence type="ECO:0000313" key="8">
    <source>
        <dbReference type="EMBL" id="OMO84144.1"/>
    </source>
</evidence>
<comment type="subcellular location">
    <subcellularLocation>
        <location evidence="1">Nucleus</location>
    </subcellularLocation>
</comment>
<keyword evidence="5" id="KW-0539">Nucleus</keyword>
<dbReference type="AlphaFoldDB" id="A0A1R3INH5"/>
<name>A0A1R3INH5_9ROSI</name>
<evidence type="ECO:0000256" key="2">
    <source>
        <dbReference type="ARBA" id="ARBA00023015"/>
    </source>
</evidence>